<feature type="region of interest" description="Disordered" evidence="1">
    <location>
        <begin position="195"/>
        <end position="224"/>
    </location>
</feature>
<accession>A0A5S6QYU5</accession>
<sequence length="238" mass="26522">MEADFSGDRSRVSMRQSSPGAQAKINFRLQPLRILGPTDRMAGRQPMACRKTRRNNCPSTEHRNNADTDEVITPDGHYRPQTGLGWEAALKKAQRSSRVWSSSKPKYSERFAGHGPRNASFEPPTVRPTIARTMNVDLPIPSYLVSNCASNGSNELLAKEEVTVRSSKRRLPVQQRQQMATYWTKNGLDVVDDEPAETPTKTIDCDQGRTALGAEKDPPAEGVRPTVFVRTSQVVCKR</sequence>
<name>A0A5S6QYU5_TRIMR</name>
<feature type="compositionally biased region" description="Basic and acidic residues" evidence="1">
    <location>
        <begin position="1"/>
        <end position="11"/>
    </location>
</feature>
<dbReference type="Proteomes" id="UP000046395">
    <property type="component" value="Unassembled WGS sequence"/>
</dbReference>
<evidence type="ECO:0000256" key="1">
    <source>
        <dbReference type="SAM" id="MobiDB-lite"/>
    </source>
</evidence>
<evidence type="ECO:0000313" key="2">
    <source>
        <dbReference type="Proteomes" id="UP000046395"/>
    </source>
</evidence>
<organism evidence="2 3">
    <name type="scientific">Trichuris muris</name>
    <name type="common">Mouse whipworm</name>
    <dbReference type="NCBI Taxonomy" id="70415"/>
    <lineage>
        <taxon>Eukaryota</taxon>
        <taxon>Metazoa</taxon>
        <taxon>Ecdysozoa</taxon>
        <taxon>Nematoda</taxon>
        <taxon>Enoplea</taxon>
        <taxon>Dorylaimia</taxon>
        <taxon>Trichinellida</taxon>
        <taxon>Trichuridae</taxon>
        <taxon>Trichuris</taxon>
    </lineage>
</organism>
<dbReference type="WBParaSite" id="TMUE_3000012269.1">
    <property type="protein sequence ID" value="TMUE_3000012269.1"/>
    <property type="gene ID" value="WBGene00301519"/>
</dbReference>
<keyword evidence="2" id="KW-1185">Reference proteome</keyword>
<evidence type="ECO:0000313" key="3">
    <source>
        <dbReference type="WBParaSite" id="TMUE_3000012269.1"/>
    </source>
</evidence>
<protein>
    <submittedName>
        <fullName evidence="3">Nuclear protein MDM1</fullName>
    </submittedName>
</protein>
<reference evidence="3" key="1">
    <citation type="submission" date="2019-12" db="UniProtKB">
        <authorList>
            <consortium name="WormBaseParasite"/>
        </authorList>
    </citation>
    <scope>IDENTIFICATION</scope>
</reference>
<dbReference type="AlphaFoldDB" id="A0A5S6QYU5"/>
<feature type="region of interest" description="Disordered" evidence="1">
    <location>
        <begin position="1"/>
        <end position="80"/>
    </location>
</feature>
<proteinExistence type="predicted"/>